<gene>
    <name evidence="7" type="ORF">WA026_013338</name>
</gene>
<dbReference type="PANTHER" id="PTHR13285">
    <property type="entry name" value="ACYLTRANSFERASE"/>
    <property type="match status" value="1"/>
</dbReference>
<dbReference type="Pfam" id="PF03062">
    <property type="entry name" value="MBOAT"/>
    <property type="match status" value="1"/>
</dbReference>
<feature type="transmembrane region" description="Helical" evidence="6">
    <location>
        <begin position="62"/>
        <end position="82"/>
    </location>
</feature>
<protein>
    <recommendedName>
        <fullName evidence="9">Protein-cysteine N-palmitoyltransferase Rasp</fullName>
    </recommendedName>
</protein>
<reference evidence="7 8" key="1">
    <citation type="submission" date="2023-03" db="EMBL/GenBank/DDBJ databases">
        <title>Genome insight into feeding habits of ladybird beetles.</title>
        <authorList>
            <person name="Li H.-S."/>
            <person name="Huang Y.-H."/>
            <person name="Pang H."/>
        </authorList>
    </citation>
    <scope>NUCLEOTIDE SEQUENCE [LARGE SCALE GENOMIC DNA]</scope>
    <source>
        <strain evidence="7">SYSU_2023b</strain>
        <tissue evidence="7">Whole body</tissue>
    </source>
</reference>
<evidence type="ECO:0000313" key="7">
    <source>
        <dbReference type="EMBL" id="KAK9891004.1"/>
    </source>
</evidence>
<evidence type="ECO:0000256" key="4">
    <source>
        <dbReference type="ARBA" id="ARBA00023136"/>
    </source>
</evidence>
<keyword evidence="4 6" id="KW-0472">Membrane</keyword>
<feature type="transmembrane region" description="Helical" evidence="6">
    <location>
        <begin position="364"/>
        <end position="380"/>
    </location>
</feature>
<comment type="subcellular location">
    <subcellularLocation>
        <location evidence="1">Membrane</location>
        <topology evidence="1">Multi-pass membrane protein</topology>
    </subcellularLocation>
</comment>
<sequence length="422" mass="50859">MWYYKNREFLCYLLIWSSCVLFAIISFTRQSSKYFSLYKDDYNDFETGYFIRKQKDIADLEWQTMIFLLQKIWIWICALLILSEFLRKKKLFEVLKLSQIWTSLIFVLTHFGPITLVGIIIQPFLFKIIRYITIRKSALWICNIILIFLISFYKYKISSETFRIYYGYNEKEIYLHILAIYWTNLRSFSFFMEQDKNSYRVSNLDMYSYCFYLPVLFNGPFLFYTDFKNAHLETLSIKYRLFNLANNILRYLFWLIVIELSLHFIYVNATSFQVKLVESFDGWALYGYGYLMGQYFHMKYLVVYGLSTSVAKFENISVPSLPKCIGRIHLYSDMWKYFDNGLYKFLLRYIYVPVMKSSYMNKKILSSLLCFTFVYIWHGLDSYILIWAFLNFIGIVIENSSVSFYQTYLKNQKSSIILVIHS</sequence>
<evidence type="ECO:0000256" key="3">
    <source>
        <dbReference type="ARBA" id="ARBA00022989"/>
    </source>
</evidence>
<comment type="similarity">
    <text evidence="5">Belongs to the membrane-bound acyltransferase family. HHAT subfamily.</text>
</comment>
<dbReference type="InterPro" id="IPR051085">
    <property type="entry name" value="MB_O-acyltransferase"/>
</dbReference>
<evidence type="ECO:0008006" key="9">
    <source>
        <dbReference type="Google" id="ProtNLM"/>
    </source>
</evidence>
<accession>A0AAW1V6T5</accession>
<keyword evidence="8" id="KW-1185">Reference proteome</keyword>
<comment type="caution">
    <text evidence="7">The sequence shown here is derived from an EMBL/GenBank/DDBJ whole genome shotgun (WGS) entry which is preliminary data.</text>
</comment>
<feature type="transmembrane region" description="Helical" evidence="6">
    <location>
        <begin position="206"/>
        <end position="227"/>
    </location>
</feature>
<keyword evidence="3 6" id="KW-1133">Transmembrane helix</keyword>
<evidence type="ECO:0000256" key="6">
    <source>
        <dbReference type="SAM" id="Phobius"/>
    </source>
</evidence>
<dbReference type="PANTHER" id="PTHR13285:SF18">
    <property type="entry name" value="PROTEIN-CYSTEINE N-PALMITOYLTRANSFERASE RASP"/>
    <property type="match status" value="1"/>
</dbReference>
<dbReference type="PROSITE" id="PS51257">
    <property type="entry name" value="PROKAR_LIPOPROTEIN"/>
    <property type="match status" value="1"/>
</dbReference>
<dbReference type="AlphaFoldDB" id="A0AAW1V6T5"/>
<evidence type="ECO:0000256" key="1">
    <source>
        <dbReference type="ARBA" id="ARBA00004141"/>
    </source>
</evidence>
<dbReference type="Proteomes" id="UP001431783">
    <property type="component" value="Unassembled WGS sequence"/>
</dbReference>
<proteinExistence type="inferred from homology"/>
<dbReference type="GO" id="GO:0005783">
    <property type="term" value="C:endoplasmic reticulum"/>
    <property type="evidence" value="ECO:0007669"/>
    <property type="project" value="TreeGrafter"/>
</dbReference>
<feature type="transmembrane region" description="Helical" evidence="6">
    <location>
        <begin position="173"/>
        <end position="191"/>
    </location>
</feature>
<evidence type="ECO:0000313" key="8">
    <source>
        <dbReference type="Proteomes" id="UP001431783"/>
    </source>
</evidence>
<feature type="transmembrane region" description="Helical" evidence="6">
    <location>
        <begin position="248"/>
        <end position="267"/>
    </location>
</feature>
<keyword evidence="2 6" id="KW-0812">Transmembrane</keyword>
<dbReference type="EMBL" id="JARQZJ010000127">
    <property type="protein sequence ID" value="KAK9891004.1"/>
    <property type="molecule type" value="Genomic_DNA"/>
</dbReference>
<feature type="transmembrane region" description="Helical" evidence="6">
    <location>
        <begin position="137"/>
        <end position="153"/>
    </location>
</feature>
<feature type="transmembrane region" description="Helical" evidence="6">
    <location>
        <begin position="103"/>
        <end position="125"/>
    </location>
</feature>
<evidence type="ECO:0000256" key="5">
    <source>
        <dbReference type="ARBA" id="ARBA00038268"/>
    </source>
</evidence>
<organism evidence="7 8">
    <name type="scientific">Henosepilachna vigintioctopunctata</name>
    <dbReference type="NCBI Taxonomy" id="420089"/>
    <lineage>
        <taxon>Eukaryota</taxon>
        <taxon>Metazoa</taxon>
        <taxon>Ecdysozoa</taxon>
        <taxon>Arthropoda</taxon>
        <taxon>Hexapoda</taxon>
        <taxon>Insecta</taxon>
        <taxon>Pterygota</taxon>
        <taxon>Neoptera</taxon>
        <taxon>Endopterygota</taxon>
        <taxon>Coleoptera</taxon>
        <taxon>Polyphaga</taxon>
        <taxon>Cucujiformia</taxon>
        <taxon>Coccinelloidea</taxon>
        <taxon>Coccinellidae</taxon>
        <taxon>Epilachninae</taxon>
        <taxon>Epilachnini</taxon>
        <taxon>Henosepilachna</taxon>
    </lineage>
</organism>
<feature type="transmembrane region" description="Helical" evidence="6">
    <location>
        <begin position="9"/>
        <end position="28"/>
    </location>
</feature>
<dbReference type="InterPro" id="IPR004299">
    <property type="entry name" value="MBOAT_fam"/>
</dbReference>
<evidence type="ECO:0000256" key="2">
    <source>
        <dbReference type="ARBA" id="ARBA00022692"/>
    </source>
</evidence>
<name>A0AAW1V6T5_9CUCU</name>
<feature type="transmembrane region" description="Helical" evidence="6">
    <location>
        <begin position="386"/>
        <end position="405"/>
    </location>
</feature>
<dbReference type="GO" id="GO:0016409">
    <property type="term" value="F:palmitoyltransferase activity"/>
    <property type="evidence" value="ECO:0007669"/>
    <property type="project" value="TreeGrafter"/>
</dbReference>
<dbReference type="GO" id="GO:0016020">
    <property type="term" value="C:membrane"/>
    <property type="evidence" value="ECO:0007669"/>
    <property type="project" value="UniProtKB-SubCell"/>
</dbReference>
<feature type="transmembrane region" description="Helical" evidence="6">
    <location>
        <begin position="287"/>
        <end position="306"/>
    </location>
</feature>